<evidence type="ECO:0000256" key="1">
    <source>
        <dbReference type="ARBA" id="ARBA00001974"/>
    </source>
</evidence>
<evidence type="ECO:0000256" key="31">
    <source>
        <dbReference type="ARBA" id="ARBA00049443"/>
    </source>
</evidence>
<evidence type="ECO:0000256" key="30">
    <source>
        <dbReference type="ARBA" id="ARBA00048990"/>
    </source>
</evidence>
<evidence type="ECO:0000256" key="2">
    <source>
        <dbReference type="ARBA" id="ARBA00004389"/>
    </source>
</evidence>
<evidence type="ECO:0000256" key="17">
    <source>
        <dbReference type="ARBA" id="ARBA00023136"/>
    </source>
</evidence>
<evidence type="ECO:0000256" key="29">
    <source>
        <dbReference type="ARBA" id="ARBA00048989"/>
    </source>
</evidence>
<evidence type="ECO:0000256" key="15">
    <source>
        <dbReference type="ARBA" id="ARBA00023033"/>
    </source>
</evidence>
<evidence type="ECO:0000256" key="14">
    <source>
        <dbReference type="ARBA" id="ARBA00023002"/>
    </source>
</evidence>
<keyword evidence="8 35" id="KW-0812">Transmembrane</keyword>
<reference evidence="37" key="2">
    <citation type="submission" date="2020-10" db="UniProtKB">
        <authorList>
            <consortium name="WormBaseParasite"/>
        </authorList>
    </citation>
    <scope>IDENTIFICATION</scope>
</reference>
<comment type="function">
    <text evidence="18">Acts as a Baeyer-Villiger monooxygenase on a broad range of substrates. Catalyzes the insertion of an oxygen atom into a carbon-carbon bond adjacent to a carbonyl, which converts ketones to esters. Active on diverse carbonyl compounds, whereas soft nucleophiles are mostly non- or poorly reactive. In contrast with other forms of FMO it is non- or poorly active on 'classical' substrates such as drugs, pesticides, and dietary components containing soft nucleophilic heteroatoms. Able to oxidize drug molecules bearing a carbonyl group on an aliphatic chain, such as nabumetone and pentoxifylline. Also, in the absence of substrates, shows slow but yet significant NADPH oxidase activity. Acts as a positive modulator of cholesterol biosynthesis as well as glucose homeostasis, promoting metabolic aging via pleiotropic effects.</text>
</comment>
<accession>A0A7E4VZW7</accession>
<evidence type="ECO:0000256" key="21">
    <source>
        <dbReference type="ARBA" id="ARBA00047426"/>
    </source>
</evidence>
<evidence type="ECO:0000256" key="25">
    <source>
        <dbReference type="ARBA" id="ARBA00047977"/>
    </source>
</evidence>
<dbReference type="FunFam" id="3.50.50.60:FF:000159">
    <property type="entry name" value="Dimethylaniline monooxygenase [N-oxide-forming]"/>
    <property type="match status" value="1"/>
</dbReference>
<protein>
    <recommendedName>
        <fullName evidence="34">Flavin-containing monooxygenase</fullName>
        <ecNumber evidence="34">1.-.-.-</ecNumber>
    </recommendedName>
</protein>
<comment type="catalytic activity">
    <reaction evidence="23">
        <text>sulcatone + NADPH + O2 + H(+) = 4-methylpent-3-en-1-yl acetate + NADP(+) + H2O</text>
        <dbReference type="Rhea" id="RHEA:54864"/>
        <dbReference type="ChEBI" id="CHEBI:15377"/>
        <dbReference type="ChEBI" id="CHEBI:15378"/>
        <dbReference type="ChEBI" id="CHEBI:15379"/>
        <dbReference type="ChEBI" id="CHEBI:16310"/>
        <dbReference type="ChEBI" id="CHEBI:57783"/>
        <dbReference type="ChEBI" id="CHEBI:58349"/>
        <dbReference type="ChEBI" id="CHEBI:138373"/>
    </reaction>
    <physiologicalReaction direction="left-to-right" evidence="23">
        <dbReference type="Rhea" id="RHEA:54865"/>
    </physiologicalReaction>
</comment>
<evidence type="ECO:0000256" key="34">
    <source>
        <dbReference type="RuleBase" id="RU361177"/>
    </source>
</evidence>
<keyword evidence="16" id="KW-0443">Lipid metabolism</keyword>
<keyword evidence="12 33" id="KW-0521">NADP</keyword>
<feature type="transmembrane region" description="Helical" evidence="35">
    <location>
        <begin position="525"/>
        <end position="542"/>
    </location>
</feature>
<reference evidence="36" key="1">
    <citation type="journal article" date="2013" name="Genetics">
        <title>The draft genome and transcriptome of Panagrellus redivivus are shaped by the harsh demands of a free-living lifestyle.</title>
        <authorList>
            <person name="Srinivasan J."/>
            <person name="Dillman A.R."/>
            <person name="Macchietto M.G."/>
            <person name="Heikkinen L."/>
            <person name="Lakso M."/>
            <person name="Fracchia K.M."/>
            <person name="Antoshechkin I."/>
            <person name="Mortazavi A."/>
            <person name="Wong G."/>
            <person name="Sternberg P.W."/>
        </authorList>
    </citation>
    <scope>NUCLEOTIDE SEQUENCE [LARGE SCALE GENOMIC DNA]</scope>
    <source>
        <strain evidence="36">MT8872</strain>
    </source>
</reference>
<comment type="catalytic activity">
    <reaction evidence="30">
        <text>heptan-4-one + NADPH + O2 + H(+) = propyl butanoate + NADP(+) + H2O</text>
        <dbReference type="Rhea" id="RHEA:54852"/>
        <dbReference type="ChEBI" id="CHEBI:15377"/>
        <dbReference type="ChEBI" id="CHEBI:15378"/>
        <dbReference type="ChEBI" id="CHEBI:15379"/>
        <dbReference type="ChEBI" id="CHEBI:57783"/>
        <dbReference type="ChEBI" id="CHEBI:58349"/>
        <dbReference type="ChEBI" id="CHEBI:89484"/>
        <dbReference type="ChEBI" id="CHEBI:89719"/>
    </reaction>
    <physiologicalReaction direction="left-to-right" evidence="30">
        <dbReference type="Rhea" id="RHEA:54853"/>
    </physiologicalReaction>
</comment>
<dbReference type="Gene3D" id="3.50.50.60">
    <property type="entry name" value="FAD/NAD(P)-binding domain"/>
    <property type="match status" value="1"/>
</dbReference>
<comment type="catalytic activity">
    <reaction evidence="24">
        <text>NADPH + O2 + H(+) = H2O2 + NADP(+)</text>
        <dbReference type="Rhea" id="RHEA:11260"/>
        <dbReference type="ChEBI" id="CHEBI:15378"/>
        <dbReference type="ChEBI" id="CHEBI:15379"/>
        <dbReference type="ChEBI" id="CHEBI:16240"/>
        <dbReference type="ChEBI" id="CHEBI:57783"/>
        <dbReference type="ChEBI" id="CHEBI:58349"/>
        <dbReference type="EC" id="1.6.3.1"/>
    </reaction>
    <physiologicalReaction direction="left-to-right" evidence="24">
        <dbReference type="Rhea" id="RHEA:11261"/>
    </physiologicalReaction>
</comment>
<keyword evidence="5" id="KW-0488">Methylation</keyword>
<evidence type="ECO:0000256" key="35">
    <source>
        <dbReference type="SAM" id="Phobius"/>
    </source>
</evidence>
<evidence type="ECO:0000256" key="9">
    <source>
        <dbReference type="ARBA" id="ARBA00022824"/>
    </source>
</evidence>
<dbReference type="GO" id="GO:0016174">
    <property type="term" value="F:NAD(P)H oxidase H2O2-forming activity"/>
    <property type="evidence" value="ECO:0007669"/>
    <property type="project" value="UniProtKB-EC"/>
</dbReference>
<sequence>MGKKRVAIVGAGASGLPAIRHALLYGFEPVCFECTEHVGGLWRYTPGGTNVHGHELSCVMKSTVINTSKEMTAFSDFPPPPEYANFMHNTKLWAYFQQYAEHFGLTNYIKFKHFVKQIQRNDNYDQTGQWKLTYLDADEKEHTEVFDAVLVATGHHAEPYYPKKWPGQDNFKGEVTHAHNYRDHRNFEDKVVAIVGVGNSGVDLAVELGRIAKQTYLVSRRGTWVFNRLVEHGMPFDIVLFRRFLLAIRNALPFAVTHKFMEMRLNWKFDHSLYGLKPEHGLFSAHPTVNDDLPNRLCNGTVVVKPNIKEFTKTGLTFEDGVTIEPVDHVILSTGYSLGFPIIENGELVPATNNEVTLYKYMYPPQLAKHNTLAIVGLIQPLGSIMPISELQVRVFYDVLSKSSSLPTEEGMQAEIDDKKREMAKQFVHSRRHTIQVDYASFMDELAEIIGCRPDIKKLALSDPFLALEVIFGPQSPYTYRINGPHSWEGARKAILGLQDRVRKGLAPGGGILRKKEEPSIVQKTSVYLAIIVLILAIWGFFF</sequence>
<dbReference type="InterPro" id="IPR020946">
    <property type="entry name" value="Flavin_mOase-like"/>
</dbReference>
<evidence type="ECO:0000256" key="27">
    <source>
        <dbReference type="ARBA" id="ARBA00048088"/>
    </source>
</evidence>
<evidence type="ECO:0000313" key="36">
    <source>
        <dbReference type="Proteomes" id="UP000492821"/>
    </source>
</evidence>
<evidence type="ECO:0000256" key="26">
    <source>
        <dbReference type="ARBA" id="ARBA00048041"/>
    </source>
</evidence>
<name>A0A7E4VZW7_PANRE</name>
<dbReference type="WBParaSite" id="Pan_g5182.t1">
    <property type="protein sequence ID" value="Pan_g5182.t1"/>
    <property type="gene ID" value="Pan_g5182"/>
</dbReference>
<dbReference type="SUPFAM" id="SSF51905">
    <property type="entry name" value="FAD/NAD(P)-binding domain"/>
    <property type="match status" value="2"/>
</dbReference>
<keyword evidence="6" id="KW-0597">Phosphoprotein</keyword>
<evidence type="ECO:0000256" key="13">
    <source>
        <dbReference type="ARBA" id="ARBA00022989"/>
    </source>
</evidence>
<evidence type="ECO:0000256" key="3">
    <source>
        <dbReference type="ARBA" id="ARBA00004524"/>
    </source>
</evidence>
<evidence type="ECO:0000256" key="16">
    <source>
        <dbReference type="ARBA" id="ARBA00023098"/>
    </source>
</evidence>
<dbReference type="InterPro" id="IPR002257">
    <property type="entry name" value="Flavin_mOase_5"/>
</dbReference>
<evidence type="ECO:0000256" key="19">
    <source>
        <dbReference type="ARBA" id="ARBA00045957"/>
    </source>
</evidence>
<organism evidence="36 37">
    <name type="scientific">Panagrellus redivivus</name>
    <name type="common">Microworm</name>
    <dbReference type="NCBI Taxonomy" id="6233"/>
    <lineage>
        <taxon>Eukaryota</taxon>
        <taxon>Metazoa</taxon>
        <taxon>Ecdysozoa</taxon>
        <taxon>Nematoda</taxon>
        <taxon>Chromadorea</taxon>
        <taxon>Rhabditida</taxon>
        <taxon>Tylenchina</taxon>
        <taxon>Panagrolaimomorpha</taxon>
        <taxon>Panagrolaimoidea</taxon>
        <taxon>Panagrolaimidae</taxon>
        <taxon>Panagrellus</taxon>
    </lineage>
</organism>
<comment type="catalytic activity">
    <reaction evidence="27">
        <text>trimethylamine + NADPH + O2 = trimethylamine N-oxide + NADP(+) + H2O</text>
        <dbReference type="Rhea" id="RHEA:31979"/>
        <dbReference type="ChEBI" id="CHEBI:15377"/>
        <dbReference type="ChEBI" id="CHEBI:15379"/>
        <dbReference type="ChEBI" id="CHEBI:15724"/>
        <dbReference type="ChEBI" id="CHEBI:57783"/>
        <dbReference type="ChEBI" id="CHEBI:58349"/>
        <dbReference type="ChEBI" id="CHEBI:58389"/>
        <dbReference type="EC" id="1.14.13.148"/>
    </reaction>
    <physiologicalReaction direction="left-to-right" evidence="27">
        <dbReference type="Rhea" id="RHEA:31980"/>
    </physiologicalReaction>
</comment>
<evidence type="ECO:0000256" key="6">
    <source>
        <dbReference type="ARBA" id="ARBA00022553"/>
    </source>
</evidence>
<dbReference type="PANTHER" id="PTHR23023">
    <property type="entry name" value="DIMETHYLANILINE MONOOXYGENASE"/>
    <property type="match status" value="1"/>
</dbReference>
<evidence type="ECO:0000256" key="11">
    <source>
        <dbReference type="ARBA" id="ARBA00022848"/>
    </source>
</evidence>
<evidence type="ECO:0000256" key="33">
    <source>
        <dbReference type="PIRNR" id="PIRNR000332"/>
    </source>
</evidence>
<dbReference type="GO" id="GO:0005789">
    <property type="term" value="C:endoplasmic reticulum membrane"/>
    <property type="evidence" value="ECO:0007669"/>
    <property type="project" value="UniProtKB-SubCell"/>
</dbReference>
<evidence type="ECO:0000256" key="18">
    <source>
        <dbReference type="ARBA" id="ARBA00045722"/>
    </source>
</evidence>
<keyword evidence="10 33" id="KW-0274">FAD</keyword>
<keyword evidence="11" id="KW-0492">Microsome</keyword>
<evidence type="ECO:0000256" key="28">
    <source>
        <dbReference type="ARBA" id="ARBA00048459"/>
    </source>
</evidence>
<evidence type="ECO:0000256" key="20">
    <source>
        <dbReference type="ARBA" id="ARBA00047338"/>
    </source>
</evidence>
<comment type="catalytic activity">
    <reaction evidence="32">
        <text>octan-3-one + NADPH + O2 + H(+) = pentyl propanoate + NADP(+) + H2O</text>
        <dbReference type="Rhea" id="RHEA:54840"/>
        <dbReference type="ChEBI" id="CHEBI:15377"/>
        <dbReference type="ChEBI" id="CHEBI:15378"/>
        <dbReference type="ChEBI" id="CHEBI:15379"/>
        <dbReference type="ChEBI" id="CHEBI:57783"/>
        <dbReference type="ChEBI" id="CHEBI:58349"/>
        <dbReference type="ChEBI" id="CHEBI:80946"/>
        <dbReference type="ChEBI" id="CHEBI:87373"/>
    </reaction>
    <physiologicalReaction direction="left-to-right" evidence="32">
        <dbReference type="Rhea" id="RHEA:54841"/>
    </physiologicalReaction>
</comment>
<proteinExistence type="inferred from homology"/>
<keyword evidence="13 35" id="KW-1133">Transmembrane helix</keyword>
<dbReference type="InterPro" id="IPR050346">
    <property type="entry name" value="FMO-like"/>
</dbReference>
<comment type="catalytic activity">
    <reaction evidence="22">
        <text>heptan-2-one + NADPH + O2 + H(+) = pentyl acetate + NADP(+) + H2O</text>
        <dbReference type="Rhea" id="RHEA:54836"/>
        <dbReference type="ChEBI" id="CHEBI:5672"/>
        <dbReference type="ChEBI" id="CHEBI:15377"/>
        <dbReference type="ChEBI" id="CHEBI:15378"/>
        <dbReference type="ChEBI" id="CHEBI:15379"/>
        <dbReference type="ChEBI" id="CHEBI:57783"/>
        <dbReference type="ChEBI" id="CHEBI:58349"/>
        <dbReference type="ChEBI" id="CHEBI:87362"/>
    </reaction>
    <physiologicalReaction direction="left-to-right" evidence="22">
        <dbReference type="Rhea" id="RHEA:54837"/>
    </physiologicalReaction>
</comment>
<dbReference type="PIRSF" id="PIRSF000332">
    <property type="entry name" value="FMO"/>
    <property type="match status" value="1"/>
</dbReference>
<evidence type="ECO:0000256" key="8">
    <source>
        <dbReference type="ARBA" id="ARBA00022692"/>
    </source>
</evidence>
<comment type="catalytic activity">
    <reaction evidence="26">
        <text>hypotaurine + NADPH + O2 + H(+) = taurine + NADP(+) + H2O</text>
        <dbReference type="Rhea" id="RHEA:69819"/>
        <dbReference type="ChEBI" id="CHEBI:15377"/>
        <dbReference type="ChEBI" id="CHEBI:15378"/>
        <dbReference type="ChEBI" id="CHEBI:15379"/>
        <dbReference type="ChEBI" id="CHEBI:57783"/>
        <dbReference type="ChEBI" id="CHEBI:57853"/>
        <dbReference type="ChEBI" id="CHEBI:58349"/>
        <dbReference type="ChEBI" id="CHEBI:507393"/>
        <dbReference type="EC" id="1.14.13.8"/>
    </reaction>
    <physiologicalReaction direction="left-to-right" evidence="26">
        <dbReference type="Rhea" id="RHEA:69820"/>
    </physiologicalReaction>
</comment>
<dbReference type="GO" id="GO:0034899">
    <property type="term" value="F:trimethylamine monooxygenase activity"/>
    <property type="evidence" value="ECO:0007669"/>
    <property type="project" value="UniProtKB-EC"/>
</dbReference>
<keyword evidence="15 33" id="KW-0503">Monooxygenase</keyword>
<keyword evidence="9 33" id="KW-0256">Endoplasmic reticulum</keyword>
<comment type="catalytic activity">
    <reaction evidence="29">
        <text>(2E)-geranial + NADPH + O2 + H(+) = (1E)-2,6-dimethylhepta-1,5-dien-1-yl formate + NADP(+) + H2O</text>
        <dbReference type="Rhea" id="RHEA:54860"/>
        <dbReference type="ChEBI" id="CHEBI:15377"/>
        <dbReference type="ChEBI" id="CHEBI:15378"/>
        <dbReference type="ChEBI" id="CHEBI:15379"/>
        <dbReference type="ChEBI" id="CHEBI:16980"/>
        <dbReference type="ChEBI" id="CHEBI:57783"/>
        <dbReference type="ChEBI" id="CHEBI:58349"/>
        <dbReference type="ChEBI" id="CHEBI:138375"/>
    </reaction>
    <physiologicalReaction direction="left-to-right" evidence="29">
        <dbReference type="Rhea" id="RHEA:54861"/>
    </physiologicalReaction>
</comment>
<evidence type="ECO:0000256" key="12">
    <source>
        <dbReference type="ARBA" id="ARBA00022857"/>
    </source>
</evidence>
<comment type="catalytic activity">
    <reaction evidence="28">
        <text>octan-3-one + NADPH + O2 + H(+) = ethyl hexanoate + NADP(+) + H2O</text>
        <dbReference type="Rhea" id="RHEA:54856"/>
        <dbReference type="ChEBI" id="CHEBI:15377"/>
        <dbReference type="ChEBI" id="CHEBI:15378"/>
        <dbReference type="ChEBI" id="CHEBI:15379"/>
        <dbReference type="ChEBI" id="CHEBI:57783"/>
        <dbReference type="ChEBI" id="CHEBI:58349"/>
        <dbReference type="ChEBI" id="CHEBI:80946"/>
        <dbReference type="ChEBI" id="CHEBI:86055"/>
    </reaction>
    <physiologicalReaction direction="left-to-right" evidence="28">
        <dbReference type="Rhea" id="RHEA:54857"/>
    </physiologicalReaction>
</comment>
<evidence type="ECO:0000256" key="5">
    <source>
        <dbReference type="ARBA" id="ARBA00022481"/>
    </source>
</evidence>
<dbReference type="EC" id="1.-.-.-" evidence="34"/>
<keyword evidence="7 33" id="KW-0285">Flavoprotein</keyword>
<dbReference type="GO" id="GO:0050660">
    <property type="term" value="F:flavin adenine dinucleotide binding"/>
    <property type="evidence" value="ECO:0007669"/>
    <property type="project" value="InterPro"/>
</dbReference>
<comment type="subcellular location">
    <subcellularLocation>
        <location evidence="2">Endoplasmic reticulum membrane</location>
        <topology evidence="2">Single-pass membrane protein</topology>
    </subcellularLocation>
    <subcellularLocation>
        <location evidence="3">Microsome membrane</location>
    </subcellularLocation>
</comment>
<comment type="function">
    <text evidence="19">Broad spectrum monooxygenase that catalyzes the oxygenation of a wide variety of nitrogen- and sulfur-containing compounds including xenobiotics. Catalyzes the S-oxygenation of hypotaurine to produce taurine, an organic osmolyte involved in cell volume regulation as well as a variety of cytoprotective and developmental processes. In vitro, catalyzes the N-oxygenation of trimethylamine (TMA) to produce trimethylamine N-oxide (TMAO) and could therefore participate to the detoxification of this compound that is generated by the action of gut microbiota from dietary precursors such as choline, choline containing compounds, betaine or L-carnitine.</text>
</comment>
<evidence type="ECO:0000256" key="7">
    <source>
        <dbReference type="ARBA" id="ARBA00022630"/>
    </source>
</evidence>
<comment type="similarity">
    <text evidence="4 33 34">Belongs to the FMO family.</text>
</comment>
<dbReference type="GO" id="GO:0006629">
    <property type="term" value="P:lipid metabolic process"/>
    <property type="evidence" value="ECO:0007669"/>
    <property type="project" value="UniProtKB-KW"/>
</dbReference>
<evidence type="ECO:0000256" key="23">
    <source>
        <dbReference type="ARBA" id="ARBA00047855"/>
    </source>
</evidence>
<comment type="catalytic activity">
    <reaction evidence="25">
        <text>hexan-3-one + NADPH + O2 + H(+) = ethyl butanoate + NADP(+) + H2O</text>
        <dbReference type="Rhea" id="RHEA:54844"/>
        <dbReference type="ChEBI" id="CHEBI:15377"/>
        <dbReference type="ChEBI" id="CHEBI:15378"/>
        <dbReference type="ChEBI" id="CHEBI:15379"/>
        <dbReference type="ChEBI" id="CHEBI:57783"/>
        <dbReference type="ChEBI" id="CHEBI:58349"/>
        <dbReference type="ChEBI" id="CHEBI:88764"/>
        <dbReference type="ChEBI" id="CHEBI:89891"/>
    </reaction>
    <physiologicalReaction direction="left-to-right" evidence="25">
        <dbReference type="Rhea" id="RHEA:54845"/>
    </physiologicalReaction>
</comment>
<comment type="catalytic activity">
    <reaction evidence="21">
        <text>hexan-3-one + NADPH + O2 + H(+) = propyl propanoate + NADP(+) + H2O</text>
        <dbReference type="Rhea" id="RHEA:54848"/>
        <dbReference type="ChEBI" id="CHEBI:15377"/>
        <dbReference type="ChEBI" id="CHEBI:15378"/>
        <dbReference type="ChEBI" id="CHEBI:15379"/>
        <dbReference type="ChEBI" id="CHEBI:57783"/>
        <dbReference type="ChEBI" id="CHEBI:58349"/>
        <dbReference type="ChEBI" id="CHEBI:89828"/>
        <dbReference type="ChEBI" id="CHEBI:89891"/>
    </reaction>
    <physiologicalReaction direction="left-to-right" evidence="21">
        <dbReference type="Rhea" id="RHEA:54849"/>
    </physiologicalReaction>
</comment>
<keyword evidence="17 33" id="KW-0472">Membrane</keyword>
<evidence type="ECO:0000256" key="22">
    <source>
        <dbReference type="ARBA" id="ARBA00047574"/>
    </source>
</evidence>
<comment type="catalytic activity">
    <reaction evidence="31">
        <text>N,N-dimethylaniline + NADPH + O2 + H(+) = N,N-dimethylaniline N-oxide + NADP(+) + H2O</text>
        <dbReference type="Rhea" id="RHEA:24468"/>
        <dbReference type="ChEBI" id="CHEBI:15377"/>
        <dbReference type="ChEBI" id="CHEBI:15378"/>
        <dbReference type="ChEBI" id="CHEBI:15379"/>
        <dbReference type="ChEBI" id="CHEBI:16269"/>
        <dbReference type="ChEBI" id="CHEBI:17735"/>
        <dbReference type="ChEBI" id="CHEBI:57783"/>
        <dbReference type="ChEBI" id="CHEBI:58349"/>
        <dbReference type="EC" id="1.14.13.8"/>
    </reaction>
    <physiologicalReaction direction="left-to-right" evidence="31">
        <dbReference type="Rhea" id="RHEA:24469"/>
    </physiologicalReaction>
</comment>
<dbReference type="PRINTS" id="PR01125">
    <property type="entry name" value="FMOXYGENASE5"/>
</dbReference>
<evidence type="ECO:0000256" key="24">
    <source>
        <dbReference type="ARBA" id="ARBA00047864"/>
    </source>
</evidence>
<evidence type="ECO:0000256" key="10">
    <source>
        <dbReference type="ARBA" id="ARBA00022827"/>
    </source>
</evidence>
<dbReference type="InterPro" id="IPR036188">
    <property type="entry name" value="FAD/NAD-bd_sf"/>
</dbReference>
<dbReference type="PRINTS" id="PR00370">
    <property type="entry name" value="FMOXYGENASE"/>
</dbReference>
<comment type="catalytic activity">
    <reaction evidence="20">
        <text>hypotaurine + NADH + O2 + H(+) = taurine + NAD(+) + H2O</text>
        <dbReference type="Rhea" id="RHEA:74111"/>
        <dbReference type="ChEBI" id="CHEBI:15377"/>
        <dbReference type="ChEBI" id="CHEBI:15378"/>
        <dbReference type="ChEBI" id="CHEBI:15379"/>
        <dbReference type="ChEBI" id="CHEBI:57540"/>
        <dbReference type="ChEBI" id="CHEBI:57853"/>
        <dbReference type="ChEBI" id="CHEBI:57945"/>
        <dbReference type="ChEBI" id="CHEBI:507393"/>
        <dbReference type="EC" id="1.14.13.8"/>
    </reaction>
    <physiologicalReaction direction="left-to-right" evidence="20">
        <dbReference type="Rhea" id="RHEA:74112"/>
    </physiologicalReaction>
</comment>
<evidence type="ECO:0000256" key="32">
    <source>
        <dbReference type="ARBA" id="ARBA00049475"/>
    </source>
</evidence>
<dbReference type="InterPro" id="IPR000960">
    <property type="entry name" value="Flavin_mOase"/>
</dbReference>
<keyword evidence="14 33" id="KW-0560">Oxidoreductase</keyword>
<dbReference type="GO" id="GO:0050661">
    <property type="term" value="F:NADP binding"/>
    <property type="evidence" value="ECO:0007669"/>
    <property type="project" value="InterPro"/>
</dbReference>
<evidence type="ECO:0000313" key="37">
    <source>
        <dbReference type="WBParaSite" id="Pan_g5182.t1"/>
    </source>
</evidence>
<keyword evidence="36" id="KW-1185">Reference proteome</keyword>
<dbReference type="GO" id="GO:0004499">
    <property type="term" value="F:N,N-dimethylaniline monooxygenase activity"/>
    <property type="evidence" value="ECO:0007669"/>
    <property type="project" value="UniProtKB-UniRule"/>
</dbReference>
<dbReference type="Proteomes" id="UP000492821">
    <property type="component" value="Unassembled WGS sequence"/>
</dbReference>
<dbReference type="AlphaFoldDB" id="A0A7E4VZW7"/>
<evidence type="ECO:0000256" key="4">
    <source>
        <dbReference type="ARBA" id="ARBA00009183"/>
    </source>
</evidence>
<comment type="cofactor">
    <cofactor evidence="1 33 34">
        <name>FAD</name>
        <dbReference type="ChEBI" id="CHEBI:57692"/>
    </cofactor>
</comment>
<dbReference type="Pfam" id="PF00743">
    <property type="entry name" value="FMO-like"/>
    <property type="match status" value="1"/>
</dbReference>